<name>A0A7T3RFS2_9SPIR</name>
<dbReference type="InterPro" id="IPR002843">
    <property type="entry name" value="ATPase_V0-cplx_csu/dsu"/>
</dbReference>
<comment type="similarity">
    <text evidence="1">Belongs to the V-ATPase V0D/AC39 subunit family.</text>
</comment>
<dbReference type="EMBL" id="CP064936">
    <property type="protein sequence ID" value="QQA02254.1"/>
    <property type="molecule type" value="Genomic_DNA"/>
</dbReference>
<dbReference type="Pfam" id="PF01992">
    <property type="entry name" value="vATP-synt_AC39"/>
    <property type="match status" value="1"/>
</dbReference>
<dbReference type="InterPro" id="IPR044911">
    <property type="entry name" value="V-type_ATPase_csu/dsu_dom_3"/>
</dbReference>
<dbReference type="SUPFAM" id="SSF103486">
    <property type="entry name" value="V-type ATP synthase subunit C"/>
    <property type="match status" value="1"/>
</dbReference>
<dbReference type="GO" id="GO:0046961">
    <property type="term" value="F:proton-transporting ATPase activity, rotational mechanism"/>
    <property type="evidence" value="ECO:0007669"/>
    <property type="project" value="InterPro"/>
</dbReference>
<keyword evidence="2" id="KW-0813">Transport</keyword>
<dbReference type="Gene3D" id="1.20.1690.10">
    <property type="entry name" value="V-type ATP synthase subunit C domain"/>
    <property type="match status" value="2"/>
</dbReference>
<evidence type="ECO:0000256" key="1">
    <source>
        <dbReference type="ARBA" id="ARBA00006709"/>
    </source>
</evidence>
<sequence length="325" mass="37857">MLARSFVGARSERLFSAKSLQELWTLLFKKEIPAVPETLFAKALEKQAADKFISDFKSLLQNYSKPSPVLLSLLSFYDYDNLKEFAAALCLKEKKIPSYQSIAPFNLIDYSKWPDLAAITCGGPLEWYNTVPELSEQKNLDYKLDCQYTQSLWNSLRHIDSECRSDLKNLIGDKLNMNNALWALRLKLYYDMSREEILDNLIYSTDEKSENDPLVLSALEIIDKDTDDWESWKNWKYAELLNPHEEGVVWTVDARWISNAYKHVYLERARRLFHRHPFTECPLVCWFIIKRNELDNIRMASESLRLNISSIQAMQMAGISEVKNG</sequence>
<dbReference type="InterPro" id="IPR035067">
    <property type="entry name" value="V-type_ATPase_csu/dsu"/>
</dbReference>
<protein>
    <submittedName>
        <fullName evidence="4">V-type ATPase subunit</fullName>
    </submittedName>
</protein>
<evidence type="ECO:0000256" key="3">
    <source>
        <dbReference type="ARBA" id="ARBA00023065"/>
    </source>
</evidence>
<dbReference type="InterPro" id="IPR036079">
    <property type="entry name" value="ATPase_csu/dsu_sf"/>
</dbReference>
<dbReference type="AlphaFoldDB" id="A0A7T3RFS2"/>
<evidence type="ECO:0000256" key="2">
    <source>
        <dbReference type="ARBA" id="ARBA00022448"/>
    </source>
</evidence>
<dbReference type="Gene3D" id="1.10.132.50">
    <property type="entry name" value="ATP synthase (C/AC39) subunit, domain 3"/>
    <property type="match status" value="1"/>
</dbReference>
<accession>A0A7T3RFS2</accession>
<keyword evidence="3" id="KW-0406">Ion transport</keyword>
<evidence type="ECO:0000313" key="5">
    <source>
        <dbReference type="Proteomes" id="UP000595224"/>
    </source>
</evidence>
<reference evidence="4 5" key="1">
    <citation type="submission" date="2020-11" db="EMBL/GenBank/DDBJ databases">
        <title>Treponema Peruensis nv. sp., first commensal Treponema isolated from human feces.</title>
        <authorList>
            <person name="Belkhou C."/>
            <person name="Raes J."/>
        </authorList>
    </citation>
    <scope>NUCLEOTIDE SEQUENCE [LARGE SCALE GENOMIC DNA]</scope>
    <source>
        <strain evidence="4 5">RCC2812</strain>
    </source>
</reference>
<proteinExistence type="inferred from homology"/>
<gene>
    <name evidence="4" type="ORF">IWA51_08770</name>
</gene>
<organism evidence="4 5">
    <name type="scientific">Treponema peruense</name>
    <dbReference type="NCBI Taxonomy" id="2787628"/>
    <lineage>
        <taxon>Bacteria</taxon>
        <taxon>Pseudomonadati</taxon>
        <taxon>Spirochaetota</taxon>
        <taxon>Spirochaetia</taxon>
        <taxon>Spirochaetales</taxon>
        <taxon>Treponemataceae</taxon>
        <taxon>Treponema</taxon>
    </lineage>
</organism>
<evidence type="ECO:0000313" key="4">
    <source>
        <dbReference type="EMBL" id="QQA02254.1"/>
    </source>
</evidence>
<keyword evidence="5" id="KW-1185">Reference proteome</keyword>
<dbReference type="Proteomes" id="UP000595224">
    <property type="component" value="Chromosome"/>
</dbReference>
<dbReference type="KEGG" id="tper:IWA51_08770"/>